<protein>
    <submittedName>
        <fullName evidence="4">Glycosyltransferase family 4 protein</fullName>
    </submittedName>
</protein>
<evidence type="ECO:0000259" key="2">
    <source>
        <dbReference type="Pfam" id="PF00534"/>
    </source>
</evidence>
<dbReference type="EMBL" id="DTHG01000092">
    <property type="protein sequence ID" value="HGW92344.1"/>
    <property type="molecule type" value="Genomic_DNA"/>
</dbReference>
<keyword evidence="1" id="KW-0175">Coiled coil</keyword>
<keyword evidence="4" id="KW-0808">Transferase</keyword>
<comment type="caution">
    <text evidence="4">The sequence shown here is derived from an EMBL/GenBank/DDBJ whole genome shotgun (WGS) entry which is preliminary data.</text>
</comment>
<dbReference type="GO" id="GO:0016757">
    <property type="term" value="F:glycosyltransferase activity"/>
    <property type="evidence" value="ECO:0007669"/>
    <property type="project" value="InterPro"/>
</dbReference>
<name>A0A7C4YAM6_UNCW3</name>
<dbReference type="PANTHER" id="PTHR45947:SF3">
    <property type="entry name" value="SULFOQUINOVOSYL TRANSFERASE SQD2"/>
    <property type="match status" value="1"/>
</dbReference>
<dbReference type="InterPro" id="IPR001296">
    <property type="entry name" value="Glyco_trans_1"/>
</dbReference>
<feature type="domain" description="Glycosyl transferase family 1" evidence="2">
    <location>
        <begin position="195"/>
        <end position="360"/>
    </location>
</feature>
<evidence type="ECO:0000259" key="3">
    <source>
        <dbReference type="Pfam" id="PF13439"/>
    </source>
</evidence>
<dbReference type="Pfam" id="PF00534">
    <property type="entry name" value="Glycos_transf_1"/>
    <property type="match status" value="1"/>
</dbReference>
<dbReference type="Gene3D" id="3.40.50.2000">
    <property type="entry name" value="Glycogen Phosphorylase B"/>
    <property type="match status" value="2"/>
</dbReference>
<accession>A0A7C4YAM6</accession>
<dbReference type="InterPro" id="IPR028098">
    <property type="entry name" value="Glyco_trans_4-like_N"/>
</dbReference>
<feature type="domain" description="Glycosyltransferase subfamily 4-like N-terminal" evidence="3">
    <location>
        <begin position="14"/>
        <end position="182"/>
    </location>
</feature>
<sequence length="385" mass="44228">MNIGIFTDTFRPRVNGVTVSVETFANEFEKAGHNVFIFAPRFPDYIDKRFKVIRVPSHKVPFDPEDRIANPFLVETRLLLDRIRSLKLDVIHTQTPFTLGFEGLIYGKYLGIPVVHTYHTLFVSYVHYLWFIPEFVSTSLAKTLSRIYCNQCDFIIVPSLEMKKELLSYGVSKPIDVIPTGIKDGFFNKGDGISFRKNFGIPEDKRILLYIGRIGKEKNIPFLINVFEKLSKKYSDIILIIGGKGPEEGNIRRLVETKRLKEKVFFVGYLNFEKLINCYASSYIFVFSSITETQGLVLLEAMAQGKPVVAIGRRGVVDVLRDGKGGFLVEPDENEFLEKLELLLEDEKAYNEKSEEARERAKEFSAEKMAKKEIEIYNSLIRKIF</sequence>
<reference evidence="4" key="1">
    <citation type="journal article" date="2020" name="mSystems">
        <title>Genome- and Community-Level Interaction Insights into Carbon Utilization and Element Cycling Functions of Hydrothermarchaeota in Hydrothermal Sediment.</title>
        <authorList>
            <person name="Zhou Z."/>
            <person name="Liu Y."/>
            <person name="Xu W."/>
            <person name="Pan J."/>
            <person name="Luo Z.H."/>
            <person name="Li M."/>
        </authorList>
    </citation>
    <scope>NUCLEOTIDE SEQUENCE [LARGE SCALE GENOMIC DNA]</scope>
    <source>
        <strain evidence="4">SpSt-780</strain>
    </source>
</reference>
<evidence type="ECO:0000256" key="1">
    <source>
        <dbReference type="SAM" id="Coils"/>
    </source>
</evidence>
<dbReference type="AlphaFoldDB" id="A0A7C4YAM6"/>
<dbReference type="Pfam" id="PF13439">
    <property type="entry name" value="Glyco_transf_4"/>
    <property type="match status" value="1"/>
</dbReference>
<gene>
    <name evidence="4" type="ORF">ENV67_07385</name>
</gene>
<organism evidence="4">
    <name type="scientific">candidate division WOR-3 bacterium</name>
    <dbReference type="NCBI Taxonomy" id="2052148"/>
    <lineage>
        <taxon>Bacteria</taxon>
        <taxon>Bacteria division WOR-3</taxon>
    </lineage>
</organism>
<feature type="coiled-coil region" evidence="1">
    <location>
        <begin position="337"/>
        <end position="367"/>
    </location>
</feature>
<proteinExistence type="predicted"/>
<dbReference type="SUPFAM" id="SSF53756">
    <property type="entry name" value="UDP-Glycosyltransferase/glycogen phosphorylase"/>
    <property type="match status" value="1"/>
</dbReference>
<dbReference type="PANTHER" id="PTHR45947">
    <property type="entry name" value="SULFOQUINOVOSYL TRANSFERASE SQD2"/>
    <property type="match status" value="1"/>
</dbReference>
<evidence type="ECO:0000313" key="4">
    <source>
        <dbReference type="EMBL" id="HGW92344.1"/>
    </source>
</evidence>
<dbReference type="InterPro" id="IPR050194">
    <property type="entry name" value="Glycosyltransferase_grp1"/>
</dbReference>